<comment type="similarity">
    <text evidence="5">Belongs to the bacterial ribosomal protein bL25 family. CTC subfamily.</text>
</comment>
<keyword evidence="3 5" id="KW-0689">Ribosomal protein</keyword>
<dbReference type="HAMAP" id="MF_01336">
    <property type="entry name" value="Ribosomal_bL25"/>
    <property type="match status" value="1"/>
</dbReference>
<dbReference type="EMBL" id="JFAX01000009">
    <property type="protein sequence ID" value="EXI67619.1"/>
    <property type="molecule type" value="Genomic_DNA"/>
</dbReference>
<dbReference type="InterPro" id="IPR020055">
    <property type="entry name" value="Ribosomal_bL25_short"/>
</dbReference>
<evidence type="ECO:0000256" key="3">
    <source>
        <dbReference type="ARBA" id="ARBA00022980"/>
    </source>
</evidence>
<evidence type="ECO:0000313" key="10">
    <source>
        <dbReference type="Proteomes" id="UP000020218"/>
    </source>
</evidence>
<dbReference type="AlphaFoldDB" id="A0A011PMR5"/>
<organism evidence="9 10">
    <name type="scientific">Candidatus Accumulibacter adjunctus</name>
    <dbReference type="NCBI Taxonomy" id="1454001"/>
    <lineage>
        <taxon>Bacteria</taxon>
        <taxon>Pseudomonadati</taxon>
        <taxon>Pseudomonadota</taxon>
        <taxon>Betaproteobacteria</taxon>
        <taxon>Candidatus Accumulibacter</taxon>
    </lineage>
</organism>
<comment type="caution">
    <text evidence="9">The sequence shown here is derived from an EMBL/GenBank/DDBJ whole genome shotgun (WGS) entry which is preliminary data.</text>
</comment>
<proteinExistence type="inferred from homology"/>
<dbReference type="GO" id="GO:0008097">
    <property type="term" value="F:5S rRNA binding"/>
    <property type="evidence" value="ECO:0007669"/>
    <property type="project" value="InterPro"/>
</dbReference>
<sequence>MKFQIEARKRTQQGSGASRRLRRQGRVPAIIYGGPKEAELIDIDHNETMLNLAKEAFHSSVLTLRVDGVAESVVLRDSQVHPWKPLVLHCDFQRVDTEHLIHQRVPLHFVNAEIAPGVKLSGGNVSHVHNDIEVSCLPQDLPAFIEVDLKDLESGHSIHASEVALPAGVKLVLHGDDYVVASIPARKSAAAADEGEAGTAA</sequence>
<dbReference type="PANTHER" id="PTHR33284">
    <property type="entry name" value="RIBOSOMAL PROTEIN L25/GLN-TRNA SYNTHETASE, ANTI-CODON-BINDING DOMAIN-CONTAINING PROTEIN"/>
    <property type="match status" value="1"/>
</dbReference>
<keyword evidence="1 5" id="KW-0699">rRNA-binding</keyword>
<dbReference type="NCBIfam" id="TIGR00731">
    <property type="entry name" value="bL25_bact_ctc"/>
    <property type="match status" value="1"/>
</dbReference>
<evidence type="ECO:0000256" key="2">
    <source>
        <dbReference type="ARBA" id="ARBA00022884"/>
    </source>
</evidence>
<feature type="domain" description="Large ribosomal subunit protein bL25 L25" evidence="7">
    <location>
        <begin position="5"/>
        <end position="92"/>
    </location>
</feature>
<keyword evidence="2 5" id="KW-0694">RNA-binding</keyword>
<dbReference type="Proteomes" id="UP000020218">
    <property type="component" value="Unassembled WGS sequence"/>
</dbReference>
<dbReference type="STRING" id="1454001.AW08_01882"/>
<dbReference type="NCBIfam" id="NF004612">
    <property type="entry name" value="PRK05943.1"/>
    <property type="match status" value="1"/>
</dbReference>
<comment type="subunit">
    <text evidence="5">Part of the 50S ribosomal subunit; part of the 5S rRNA/L5/L18/L25 subcomplex. Contacts the 5S rRNA. Binds to the 5S rRNA independently of L5 and L18.</text>
</comment>
<accession>A0A011PMR5</accession>
<dbReference type="Pfam" id="PF14693">
    <property type="entry name" value="Ribosomal_TL5_C"/>
    <property type="match status" value="1"/>
</dbReference>
<dbReference type="InterPro" id="IPR020057">
    <property type="entry name" value="Ribosomal_bL25_b-dom"/>
</dbReference>
<keyword evidence="10" id="KW-1185">Reference proteome</keyword>
<dbReference type="Gene3D" id="2.40.240.10">
    <property type="entry name" value="Ribosomal Protein L25, Chain P"/>
    <property type="match status" value="1"/>
</dbReference>
<feature type="domain" description="Large ribosomal subunit protein bL25 beta" evidence="8">
    <location>
        <begin position="101"/>
        <end position="185"/>
    </location>
</feature>
<dbReference type="GO" id="GO:0003735">
    <property type="term" value="F:structural constituent of ribosome"/>
    <property type="evidence" value="ECO:0007669"/>
    <property type="project" value="InterPro"/>
</dbReference>
<evidence type="ECO:0000313" key="9">
    <source>
        <dbReference type="EMBL" id="EXI67619.1"/>
    </source>
</evidence>
<evidence type="ECO:0000256" key="5">
    <source>
        <dbReference type="HAMAP-Rule" id="MF_01334"/>
    </source>
</evidence>
<name>A0A011PMR5_9PROT</name>
<reference evidence="9" key="1">
    <citation type="submission" date="2014-02" db="EMBL/GenBank/DDBJ databases">
        <title>Expanding our view of genomic diversity in Candidatus Accumulibacter clades.</title>
        <authorList>
            <person name="Skennerton C.T."/>
            <person name="Barr J.J."/>
            <person name="Slater F.R."/>
            <person name="Bond P.L."/>
            <person name="Tyson G.W."/>
        </authorList>
    </citation>
    <scope>NUCLEOTIDE SEQUENCE [LARGE SCALE GENOMIC DNA]</scope>
</reference>
<dbReference type="InterPro" id="IPR020930">
    <property type="entry name" value="Ribosomal_uL5_bac-type"/>
</dbReference>
<gene>
    <name evidence="5 9" type="primary">rplY</name>
    <name evidence="5" type="synonym">ctc</name>
    <name evidence="9" type="ORF">AW08_01882</name>
</gene>
<evidence type="ECO:0000256" key="6">
    <source>
        <dbReference type="SAM" id="MobiDB-lite"/>
    </source>
</evidence>
<evidence type="ECO:0000256" key="1">
    <source>
        <dbReference type="ARBA" id="ARBA00022730"/>
    </source>
</evidence>
<dbReference type="HAMAP" id="MF_01334">
    <property type="entry name" value="Ribosomal_bL25_CTC"/>
    <property type="match status" value="1"/>
</dbReference>
<evidence type="ECO:0000256" key="4">
    <source>
        <dbReference type="ARBA" id="ARBA00023274"/>
    </source>
</evidence>
<comment type="function">
    <text evidence="5">This is one of the proteins that binds to the 5S RNA in the ribosome where it forms part of the central protuberance.</text>
</comment>
<dbReference type="Pfam" id="PF01386">
    <property type="entry name" value="Ribosomal_L25p"/>
    <property type="match status" value="1"/>
</dbReference>
<dbReference type="NCBIfam" id="NF004128">
    <property type="entry name" value="PRK05618.1-2"/>
    <property type="match status" value="1"/>
</dbReference>
<dbReference type="Gene3D" id="2.170.120.20">
    <property type="entry name" value="Ribosomal protein L25, beta domain"/>
    <property type="match status" value="1"/>
</dbReference>
<evidence type="ECO:0000259" key="7">
    <source>
        <dbReference type="Pfam" id="PF01386"/>
    </source>
</evidence>
<dbReference type="InterPro" id="IPR011035">
    <property type="entry name" value="Ribosomal_bL25/Gln-tRNA_synth"/>
</dbReference>
<evidence type="ECO:0000259" key="8">
    <source>
        <dbReference type="Pfam" id="PF14693"/>
    </source>
</evidence>
<dbReference type="GO" id="GO:0022625">
    <property type="term" value="C:cytosolic large ribosomal subunit"/>
    <property type="evidence" value="ECO:0007669"/>
    <property type="project" value="TreeGrafter"/>
</dbReference>
<dbReference type="GO" id="GO:0006412">
    <property type="term" value="P:translation"/>
    <property type="evidence" value="ECO:0007669"/>
    <property type="project" value="UniProtKB-UniRule"/>
</dbReference>
<dbReference type="NCBIfam" id="NF004130">
    <property type="entry name" value="PRK05618.1-5"/>
    <property type="match status" value="1"/>
</dbReference>
<dbReference type="SUPFAM" id="SSF50715">
    <property type="entry name" value="Ribosomal protein L25-like"/>
    <property type="match status" value="1"/>
</dbReference>
<dbReference type="PATRIC" id="fig|1454001.3.peg.1880"/>
<dbReference type="CDD" id="cd00495">
    <property type="entry name" value="Ribosomal_L25_TL5_CTC"/>
    <property type="match status" value="1"/>
</dbReference>
<feature type="region of interest" description="Disordered" evidence="6">
    <location>
        <begin position="1"/>
        <end position="20"/>
    </location>
</feature>
<dbReference type="PANTHER" id="PTHR33284:SF1">
    <property type="entry name" value="RIBOSOMAL PROTEIN L25_GLN-TRNA SYNTHETASE, ANTI-CODON-BINDING DOMAIN-CONTAINING PROTEIN"/>
    <property type="match status" value="1"/>
</dbReference>
<protein>
    <recommendedName>
        <fullName evidence="5">Large ribosomal subunit protein bL25</fullName>
    </recommendedName>
    <alternativeName>
        <fullName evidence="5">General stress protein CTC</fullName>
    </alternativeName>
</protein>
<keyword evidence="4 5" id="KW-0687">Ribonucleoprotein</keyword>
<dbReference type="InterPro" id="IPR037121">
    <property type="entry name" value="Ribosomal_bL25_C"/>
</dbReference>
<dbReference type="InterPro" id="IPR029751">
    <property type="entry name" value="Ribosomal_L25_dom"/>
</dbReference>
<dbReference type="InterPro" id="IPR001021">
    <property type="entry name" value="Ribosomal_bL25_long"/>
</dbReference>
<dbReference type="InterPro" id="IPR020056">
    <property type="entry name" value="Rbsml_bL25/Gln-tRNA_synth_N"/>
</dbReference>